<feature type="transmembrane region" description="Helical" evidence="7">
    <location>
        <begin position="441"/>
        <end position="463"/>
    </location>
</feature>
<reference evidence="8 9" key="1">
    <citation type="journal article" date="2019" name="Appl. Microbiol. Biotechnol.">
        <title>Uncovering carbohydrate metabolism through a genotype-phenotype association study of 56 lactic acid bacteria genomes.</title>
        <authorList>
            <person name="Buron-Moles G."/>
            <person name="Chailyan A."/>
            <person name="Dolejs I."/>
            <person name="Forster J."/>
            <person name="Miks M.H."/>
        </authorList>
    </citation>
    <scope>NUCLEOTIDE SEQUENCE [LARGE SCALE GENOMIC DNA]</scope>
    <source>
        <strain evidence="8 9">ATCC 49373</strain>
    </source>
</reference>
<evidence type="ECO:0000256" key="3">
    <source>
        <dbReference type="ARBA" id="ARBA00022475"/>
    </source>
</evidence>
<evidence type="ECO:0000256" key="1">
    <source>
        <dbReference type="ARBA" id="ARBA00004651"/>
    </source>
</evidence>
<feature type="transmembrane region" description="Helical" evidence="7">
    <location>
        <begin position="208"/>
        <end position="227"/>
    </location>
</feature>
<feature type="transmembrane region" description="Helical" evidence="7">
    <location>
        <begin position="162"/>
        <end position="188"/>
    </location>
</feature>
<dbReference type="EMBL" id="PUFO01000103">
    <property type="protein sequence ID" value="TDG71678.1"/>
    <property type="molecule type" value="Genomic_DNA"/>
</dbReference>
<keyword evidence="3" id="KW-1003">Cell membrane</keyword>
<evidence type="ECO:0000256" key="4">
    <source>
        <dbReference type="ARBA" id="ARBA00022692"/>
    </source>
</evidence>
<dbReference type="Proteomes" id="UP000294854">
    <property type="component" value="Unassembled WGS sequence"/>
</dbReference>
<dbReference type="InterPro" id="IPR002293">
    <property type="entry name" value="AA/rel_permease1"/>
</dbReference>
<keyword evidence="6 7" id="KW-0472">Membrane</keyword>
<comment type="subcellular location">
    <subcellularLocation>
        <location evidence="1">Cell membrane</location>
        <topology evidence="1">Multi-pass membrane protein</topology>
    </subcellularLocation>
</comment>
<feature type="transmembrane region" description="Helical" evidence="7">
    <location>
        <begin position="326"/>
        <end position="347"/>
    </location>
</feature>
<dbReference type="RefSeq" id="WP_010619855.1">
    <property type="nucleotide sequence ID" value="NZ_CP042371.1"/>
</dbReference>
<keyword evidence="9" id="KW-1185">Reference proteome</keyword>
<dbReference type="PIRSF" id="PIRSF006060">
    <property type="entry name" value="AA_transporter"/>
    <property type="match status" value="1"/>
</dbReference>
<evidence type="ECO:0000313" key="9">
    <source>
        <dbReference type="Proteomes" id="UP000294854"/>
    </source>
</evidence>
<dbReference type="STRING" id="1122149.FD44_GL001167"/>
<dbReference type="NCBIfam" id="NF011775">
    <property type="entry name" value="PRK15238.1"/>
    <property type="match status" value="1"/>
</dbReference>
<dbReference type="InterPro" id="IPR050367">
    <property type="entry name" value="APC_superfamily"/>
</dbReference>
<dbReference type="PANTHER" id="PTHR42770:SF15">
    <property type="entry name" value="GLUTAMATE_GAMMA-AMINOBUTYRATE ANTIPORTER-RELATED"/>
    <property type="match status" value="1"/>
</dbReference>
<accession>A0A4R5NEV5</accession>
<gene>
    <name evidence="8" type="ORF">C5L31_000481</name>
</gene>
<sequence length="497" mass="54786">MENQKQKKISLTALILMTFTTIYGFANTTVAYEQMGYASIFWYILAALLFFLPSALMFAEYGSAFKEAKGGIYSWLAGSIGEKWAFIGTFIWLSSWIIWMVSTASKVWIPFSTVIFGSDQTQTWHFLSLTSTETVALLGIAWIILVTFLASHGMSSIAKISSVGGVFVMLLTVIFALTSIVILFANHGQLAQPITGVESFIKSPNPDFTSPVALISFVVYAVFAYAGSETMGGITDSLHKPEKTFPKGLIISTVVIGICYSLSIFLWGISTNWHQVLGNQSVNLGNITYVLMDNLGLVLGNSLGLTAATAATIGHLFARFAGLSMFMAYMGSFFILIYSPLKSFVLGSSADLWPARMTKRNKHGMPAFSMWIQAVVVGFIIFIVAFGGSGAQKFYLILTDMGNISTTFPYLFLVAAFPFFKKRTDLERPFEIFTNKKLTMTITVLVMIVLVGGIGFTGIQPIMDHDYQTALYTILGPFIFGGIAWWFYASAMRRRTK</sequence>
<organism evidence="8 9">
    <name type="scientific">Secundilactobacillus malefermentans</name>
    <dbReference type="NCBI Taxonomy" id="176292"/>
    <lineage>
        <taxon>Bacteria</taxon>
        <taxon>Bacillati</taxon>
        <taxon>Bacillota</taxon>
        <taxon>Bacilli</taxon>
        <taxon>Lactobacillales</taxon>
        <taxon>Lactobacillaceae</taxon>
        <taxon>Secundilactobacillus</taxon>
    </lineage>
</organism>
<evidence type="ECO:0008006" key="10">
    <source>
        <dbReference type="Google" id="ProtNLM"/>
    </source>
</evidence>
<dbReference type="PANTHER" id="PTHR42770">
    <property type="entry name" value="AMINO ACID TRANSPORTER-RELATED"/>
    <property type="match status" value="1"/>
</dbReference>
<feature type="transmembrane region" description="Helical" evidence="7">
    <location>
        <begin position="394"/>
        <end position="420"/>
    </location>
</feature>
<evidence type="ECO:0000256" key="6">
    <source>
        <dbReference type="ARBA" id="ARBA00023136"/>
    </source>
</evidence>
<feature type="transmembrane region" description="Helical" evidence="7">
    <location>
        <begin position="84"/>
        <end position="104"/>
    </location>
</feature>
<proteinExistence type="predicted"/>
<dbReference type="Pfam" id="PF13520">
    <property type="entry name" value="AA_permease_2"/>
    <property type="match status" value="1"/>
</dbReference>
<keyword evidence="5 7" id="KW-1133">Transmembrane helix</keyword>
<evidence type="ECO:0000256" key="7">
    <source>
        <dbReference type="SAM" id="Phobius"/>
    </source>
</evidence>
<evidence type="ECO:0000256" key="5">
    <source>
        <dbReference type="ARBA" id="ARBA00022989"/>
    </source>
</evidence>
<keyword evidence="2" id="KW-0813">Transport</keyword>
<dbReference type="Gene3D" id="1.20.1740.10">
    <property type="entry name" value="Amino acid/polyamine transporter I"/>
    <property type="match status" value="1"/>
</dbReference>
<feature type="transmembrane region" description="Helical" evidence="7">
    <location>
        <begin position="124"/>
        <end position="150"/>
    </location>
</feature>
<evidence type="ECO:0000313" key="8">
    <source>
        <dbReference type="EMBL" id="TDG71678.1"/>
    </source>
</evidence>
<feature type="transmembrane region" description="Helical" evidence="7">
    <location>
        <begin position="469"/>
        <end position="488"/>
    </location>
</feature>
<evidence type="ECO:0000256" key="2">
    <source>
        <dbReference type="ARBA" id="ARBA00022448"/>
    </source>
</evidence>
<name>A0A4R5NEV5_9LACO</name>
<feature type="transmembrane region" description="Helical" evidence="7">
    <location>
        <begin position="40"/>
        <end position="63"/>
    </location>
</feature>
<dbReference type="OrthoDB" id="92719at2"/>
<dbReference type="AlphaFoldDB" id="A0A4R5NEV5"/>
<comment type="caution">
    <text evidence="8">The sequence shown here is derived from an EMBL/GenBank/DDBJ whole genome shotgun (WGS) entry which is preliminary data.</text>
</comment>
<dbReference type="GO" id="GO:0005886">
    <property type="term" value="C:plasma membrane"/>
    <property type="evidence" value="ECO:0007669"/>
    <property type="project" value="UniProtKB-SubCell"/>
</dbReference>
<keyword evidence="4 7" id="KW-0812">Transmembrane</keyword>
<dbReference type="GO" id="GO:0022857">
    <property type="term" value="F:transmembrane transporter activity"/>
    <property type="evidence" value="ECO:0007669"/>
    <property type="project" value="InterPro"/>
</dbReference>
<feature type="transmembrane region" description="Helical" evidence="7">
    <location>
        <begin position="368"/>
        <end position="388"/>
    </location>
</feature>
<feature type="transmembrane region" description="Helical" evidence="7">
    <location>
        <begin position="248"/>
        <end position="269"/>
    </location>
</feature>
<protein>
    <recommendedName>
        <fullName evidence="10">Glutamate/gamma-aminobutyrate family transporter YjeM</fullName>
    </recommendedName>
</protein>